<protein>
    <submittedName>
        <fullName evidence="2">Uncharacterized protein</fullName>
    </submittedName>
</protein>
<keyword evidence="1" id="KW-0472">Membrane</keyword>
<comment type="caution">
    <text evidence="2">The sequence shown here is derived from an EMBL/GenBank/DDBJ whole genome shotgun (WGS) entry which is preliminary data.</text>
</comment>
<proteinExistence type="predicted"/>
<dbReference type="EMBL" id="CAJNDS010002390">
    <property type="protein sequence ID" value="CAE7458230.1"/>
    <property type="molecule type" value="Genomic_DNA"/>
</dbReference>
<keyword evidence="3" id="KW-1185">Reference proteome</keyword>
<gene>
    <name evidence="2" type="ORF">SNAT2548_LOCUS25376</name>
</gene>
<feature type="transmembrane region" description="Helical" evidence="1">
    <location>
        <begin position="171"/>
        <end position="189"/>
    </location>
</feature>
<organism evidence="2 3">
    <name type="scientific">Symbiodinium natans</name>
    <dbReference type="NCBI Taxonomy" id="878477"/>
    <lineage>
        <taxon>Eukaryota</taxon>
        <taxon>Sar</taxon>
        <taxon>Alveolata</taxon>
        <taxon>Dinophyceae</taxon>
        <taxon>Suessiales</taxon>
        <taxon>Symbiodiniaceae</taxon>
        <taxon>Symbiodinium</taxon>
    </lineage>
</organism>
<sequence length="377" mass="42466">MQLLLLLRPSCSAAVRHQARLDLVFVFLPLTASGAFAASYFEDAGRFAAFIRAYLSIHMGIALSFLPFGIFLRKTNCLHYAAHYLEDPRCSNLLCEGLSWLPLFVISPTLVTGSVQDIADTFVEVYANIMMYVPLFEEPLSLILRYAAYASLAWVRMLYLSSSEEVLSISLNPFLCQVALIVTVSAAVLRIRMQCLSLKLTQLTPDNLEEHTRMEPEKDASRQHRQMLKLPLALQADRADGTAVMREREVRRRRQLYKEELASRLLWAIHFCRQRVLTSDLLTHVLTFLHEFDRPVANYVGLLHDDDRSMISSLQPASSSGAPSSLSSVAVLRKALSARCWITFGRPPCPPAAVESAVEQASSWDVLVQALCRRMRM</sequence>
<dbReference type="AlphaFoldDB" id="A0A812S115"/>
<feature type="transmembrane region" description="Helical" evidence="1">
    <location>
        <begin position="21"/>
        <end position="41"/>
    </location>
</feature>
<keyword evidence="1" id="KW-0812">Transmembrane</keyword>
<dbReference type="Proteomes" id="UP000604046">
    <property type="component" value="Unassembled WGS sequence"/>
</dbReference>
<reference evidence="2" key="1">
    <citation type="submission" date="2021-02" db="EMBL/GenBank/DDBJ databases">
        <authorList>
            <person name="Dougan E. K."/>
            <person name="Rhodes N."/>
            <person name="Thang M."/>
            <person name="Chan C."/>
        </authorList>
    </citation>
    <scope>NUCLEOTIDE SEQUENCE</scope>
</reference>
<dbReference type="OrthoDB" id="418444at2759"/>
<name>A0A812S115_9DINO</name>
<evidence type="ECO:0000256" key="1">
    <source>
        <dbReference type="SAM" id="Phobius"/>
    </source>
</evidence>
<evidence type="ECO:0000313" key="2">
    <source>
        <dbReference type="EMBL" id="CAE7458230.1"/>
    </source>
</evidence>
<keyword evidence="1" id="KW-1133">Transmembrane helix</keyword>
<feature type="transmembrane region" description="Helical" evidence="1">
    <location>
        <begin position="53"/>
        <end position="72"/>
    </location>
</feature>
<accession>A0A812S115</accession>
<evidence type="ECO:0000313" key="3">
    <source>
        <dbReference type="Proteomes" id="UP000604046"/>
    </source>
</evidence>